<accession>A0A268ER18</accession>
<dbReference type="OrthoDB" id="9802264at2"/>
<proteinExistence type="inferred from homology"/>
<evidence type="ECO:0000256" key="3">
    <source>
        <dbReference type="ARBA" id="ARBA00022448"/>
    </source>
</evidence>
<evidence type="ECO:0000256" key="4">
    <source>
        <dbReference type="ARBA" id="ARBA00022475"/>
    </source>
</evidence>
<evidence type="ECO:0000313" key="13">
    <source>
        <dbReference type="Proteomes" id="UP000215596"/>
    </source>
</evidence>
<reference evidence="12 13" key="1">
    <citation type="submission" date="2017-07" db="EMBL/GenBank/DDBJ databases">
        <title>Isolation and whole genome analysis of endospore-forming bacteria from heroin.</title>
        <authorList>
            <person name="Kalinowski J."/>
            <person name="Ahrens B."/>
            <person name="Al-Dilaimi A."/>
            <person name="Winkler A."/>
            <person name="Wibberg D."/>
            <person name="Schleenbecker U."/>
            <person name="Ruckert C."/>
            <person name="Wolfel R."/>
            <person name="Grass G."/>
        </authorList>
    </citation>
    <scope>NUCLEOTIDE SEQUENCE [LARGE SCALE GENOMIC DNA]</scope>
    <source>
        <strain evidence="12 13">7537-G1</strain>
    </source>
</reference>
<evidence type="ECO:0000256" key="9">
    <source>
        <dbReference type="ARBA" id="ARBA00023136"/>
    </source>
</evidence>
<dbReference type="PROSITE" id="PS50893">
    <property type="entry name" value="ABC_TRANSPORTER_2"/>
    <property type="match status" value="1"/>
</dbReference>
<dbReference type="SUPFAM" id="SSF52540">
    <property type="entry name" value="P-loop containing nucleoside triphosphate hydrolases"/>
    <property type="match status" value="1"/>
</dbReference>
<dbReference type="InterPro" id="IPR027417">
    <property type="entry name" value="P-loop_NTPase"/>
</dbReference>
<dbReference type="RefSeq" id="WP_095266047.1">
    <property type="nucleotide sequence ID" value="NZ_NPBY01000045.1"/>
</dbReference>
<dbReference type="Gene3D" id="3.40.50.300">
    <property type="entry name" value="P-loop containing nucleotide triphosphate hydrolases"/>
    <property type="match status" value="1"/>
</dbReference>
<keyword evidence="6" id="KW-0547">Nucleotide-binding</keyword>
<comment type="subcellular location">
    <subcellularLocation>
        <location evidence="1">Cell membrane</location>
        <topology evidence="1">Peripheral membrane protein</topology>
    </subcellularLocation>
</comment>
<gene>
    <name evidence="12" type="ORF">CHH67_14540</name>
    <name evidence="11" type="ORF">GNP94_05300</name>
</gene>
<dbReference type="InterPro" id="IPR003593">
    <property type="entry name" value="AAA+_ATPase"/>
</dbReference>
<protein>
    <submittedName>
        <fullName evidence="11">ATP-binding cassette domain-containing protein</fullName>
    </submittedName>
    <submittedName>
        <fullName evidence="12">Dipeptide/oligopeptide/nickel ABC transporter ATP-binding protein</fullName>
    </submittedName>
</protein>
<evidence type="ECO:0000256" key="1">
    <source>
        <dbReference type="ARBA" id="ARBA00004202"/>
    </source>
</evidence>
<comment type="similarity">
    <text evidence="2">Belongs to the ABC transporter superfamily.</text>
</comment>
<feature type="domain" description="ABC transporter" evidence="10">
    <location>
        <begin position="14"/>
        <end position="284"/>
    </location>
</feature>
<organism evidence="12 13">
    <name type="scientific">Paenibacillus campinasensis</name>
    <dbReference type="NCBI Taxonomy" id="66347"/>
    <lineage>
        <taxon>Bacteria</taxon>
        <taxon>Bacillati</taxon>
        <taxon>Bacillota</taxon>
        <taxon>Bacilli</taxon>
        <taxon>Bacillales</taxon>
        <taxon>Paenibacillaceae</taxon>
        <taxon>Paenibacillus</taxon>
    </lineage>
</organism>
<evidence type="ECO:0000256" key="8">
    <source>
        <dbReference type="ARBA" id="ARBA00022967"/>
    </source>
</evidence>
<keyword evidence="7 12" id="KW-0067">ATP-binding</keyword>
<dbReference type="GO" id="GO:0016887">
    <property type="term" value="F:ATP hydrolysis activity"/>
    <property type="evidence" value="ECO:0007669"/>
    <property type="project" value="InterPro"/>
</dbReference>
<dbReference type="Pfam" id="PF00005">
    <property type="entry name" value="ABC_tran"/>
    <property type="match status" value="1"/>
</dbReference>
<comment type="caution">
    <text evidence="12">The sequence shown here is derived from an EMBL/GenBank/DDBJ whole genome shotgun (WGS) entry which is preliminary data.</text>
</comment>
<dbReference type="AlphaFoldDB" id="A0A268ER18"/>
<evidence type="ECO:0000256" key="2">
    <source>
        <dbReference type="ARBA" id="ARBA00005417"/>
    </source>
</evidence>
<dbReference type="InterPro" id="IPR017871">
    <property type="entry name" value="ABC_transporter-like_CS"/>
</dbReference>
<dbReference type="PANTHER" id="PTHR43297">
    <property type="entry name" value="OLIGOPEPTIDE TRANSPORT ATP-BINDING PROTEIN APPD"/>
    <property type="match status" value="1"/>
</dbReference>
<evidence type="ECO:0000259" key="10">
    <source>
        <dbReference type="PROSITE" id="PS50893"/>
    </source>
</evidence>
<keyword evidence="5" id="KW-0997">Cell inner membrane</keyword>
<keyword evidence="4" id="KW-1003">Cell membrane</keyword>
<evidence type="ECO:0000313" key="14">
    <source>
        <dbReference type="Proteomes" id="UP000435177"/>
    </source>
</evidence>
<keyword evidence="9" id="KW-0472">Membrane</keyword>
<dbReference type="NCBIfam" id="TIGR01727">
    <property type="entry name" value="oligo_HPY"/>
    <property type="match status" value="1"/>
</dbReference>
<dbReference type="GO" id="GO:0005886">
    <property type="term" value="C:plasma membrane"/>
    <property type="evidence" value="ECO:0007669"/>
    <property type="project" value="UniProtKB-SubCell"/>
</dbReference>
<dbReference type="FunFam" id="3.40.50.300:FF:000016">
    <property type="entry name" value="Oligopeptide ABC transporter ATP-binding component"/>
    <property type="match status" value="1"/>
</dbReference>
<dbReference type="EMBL" id="WOAA01000002">
    <property type="protein sequence ID" value="MUG65421.1"/>
    <property type="molecule type" value="Genomic_DNA"/>
</dbReference>
<dbReference type="Proteomes" id="UP000215596">
    <property type="component" value="Unassembled WGS sequence"/>
</dbReference>
<dbReference type="GO" id="GO:0005524">
    <property type="term" value="F:ATP binding"/>
    <property type="evidence" value="ECO:0007669"/>
    <property type="project" value="UniProtKB-KW"/>
</dbReference>
<evidence type="ECO:0000256" key="6">
    <source>
        <dbReference type="ARBA" id="ARBA00022741"/>
    </source>
</evidence>
<dbReference type="Proteomes" id="UP000435177">
    <property type="component" value="Unassembled WGS sequence"/>
</dbReference>
<dbReference type="SMART" id="SM00382">
    <property type="entry name" value="AAA"/>
    <property type="match status" value="1"/>
</dbReference>
<evidence type="ECO:0000313" key="12">
    <source>
        <dbReference type="EMBL" id="PAD75558.1"/>
    </source>
</evidence>
<evidence type="ECO:0000313" key="11">
    <source>
        <dbReference type="EMBL" id="MUG65421.1"/>
    </source>
</evidence>
<dbReference type="PROSITE" id="PS00211">
    <property type="entry name" value="ABC_TRANSPORTER_1"/>
    <property type="match status" value="1"/>
</dbReference>
<sequence>MRAASPLPGARKALEVRNLRVGFPTEEGMVQAVGGIDLEIERGRTLALVGESGCGKSVTGRALMALQPKHAEVSGEIWLTPGRQEAQLDRRLRASSENGSFNLLQFKPGGKEMRHVRGGLISMIFQEPMTALSPLHTIGDQIMENILLHRTKNRKEARSIALEMMERVGIGNAQRRLDQYPHEFSGGMRQRAMIAMALSCQPALLIADEPTTALDVTIQAQVLELMKQLQHELGMAILFITHDLGVVAETADEVAVMYLGRIVERAPVRELFRNPKHPYTKGLMRSIPRIGGVGGRLASIEGTVPLPLNRPPMCGFYERCSERIEGVCNRQDVPESDAGPGHKVRCFLYSEPEKKGDNPHE</sequence>
<evidence type="ECO:0000256" key="5">
    <source>
        <dbReference type="ARBA" id="ARBA00022519"/>
    </source>
</evidence>
<evidence type="ECO:0000256" key="7">
    <source>
        <dbReference type="ARBA" id="ARBA00022840"/>
    </source>
</evidence>
<keyword evidence="8" id="KW-1278">Translocase</keyword>
<keyword evidence="3" id="KW-0813">Transport</keyword>
<dbReference type="GO" id="GO:0015833">
    <property type="term" value="P:peptide transport"/>
    <property type="evidence" value="ECO:0007669"/>
    <property type="project" value="InterPro"/>
</dbReference>
<dbReference type="PANTHER" id="PTHR43297:SF14">
    <property type="entry name" value="ATPASE AAA-TYPE CORE DOMAIN-CONTAINING PROTEIN"/>
    <property type="match status" value="1"/>
</dbReference>
<dbReference type="InterPro" id="IPR013563">
    <property type="entry name" value="Oligopep_ABC_C"/>
</dbReference>
<keyword evidence="14" id="KW-1185">Reference proteome</keyword>
<dbReference type="InterPro" id="IPR003439">
    <property type="entry name" value="ABC_transporter-like_ATP-bd"/>
</dbReference>
<dbReference type="EMBL" id="NPBY01000045">
    <property type="protein sequence ID" value="PAD75558.1"/>
    <property type="molecule type" value="Genomic_DNA"/>
</dbReference>
<dbReference type="InterPro" id="IPR050388">
    <property type="entry name" value="ABC_Ni/Peptide_Import"/>
</dbReference>
<name>A0A268ER18_9BACL</name>
<reference evidence="11 14" key="2">
    <citation type="submission" date="2019-11" db="EMBL/GenBank/DDBJ databases">
        <title>Draft genome sequences of five Paenibacillus species of dairy origin.</title>
        <authorList>
            <person name="Olajide A.M."/>
            <person name="Chen S."/>
            <person name="Lapointe G."/>
        </authorList>
    </citation>
    <scope>NUCLEOTIDE SEQUENCE [LARGE SCALE GENOMIC DNA]</scope>
    <source>
        <strain evidence="11 14">3CS1</strain>
    </source>
</reference>
<dbReference type="Pfam" id="PF08352">
    <property type="entry name" value="oligo_HPY"/>
    <property type="match status" value="1"/>
</dbReference>
<dbReference type="CDD" id="cd03257">
    <property type="entry name" value="ABC_NikE_OppD_transporters"/>
    <property type="match status" value="1"/>
</dbReference>